<reference evidence="2" key="1">
    <citation type="submission" date="2016-06" db="EMBL/GenBank/DDBJ databases">
        <authorList>
            <person name="Van Tyne D."/>
        </authorList>
    </citation>
    <scope>NUCLEOTIDE SEQUENCE</scope>
    <source>
        <strain evidence="2">JM9A</strain>
    </source>
</reference>
<dbReference type="Gene3D" id="3.40.50.1820">
    <property type="entry name" value="alpha/beta hydrolase"/>
    <property type="match status" value="1"/>
</dbReference>
<evidence type="ECO:0000259" key="1">
    <source>
        <dbReference type="Pfam" id="PF12695"/>
    </source>
</evidence>
<feature type="domain" description="Alpha/beta hydrolase fold-5" evidence="1">
    <location>
        <begin position="62"/>
        <end position="208"/>
    </location>
</feature>
<sequence length="237" mass="25985">MKKTKVVGGLLASAGVATVAGALWWRQQLKRPTETALLTNRDSLRQKEGWYFPSLQEELPMVIVIPEALVAGEAYSPWVSNLAKVGYPVFVLDSLLPSQAIKKAEAILRRFPHRSYILVGHGIGGELAATLANERLLTNDARLKGTIYLGALPLYGENLQSMALPALVVTGSQDKKTSGRISFQEKQLYPTNTTFVSINGGDHLGFVSVCGHRPKALPAQLQQKQLTEILLQWLEQV</sequence>
<dbReference type="Proteomes" id="UP001429357">
    <property type="component" value="Unassembled WGS sequence"/>
</dbReference>
<proteinExistence type="predicted"/>
<evidence type="ECO:0000313" key="3">
    <source>
        <dbReference type="Proteomes" id="UP001429357"/>
    </source>
</evidence>
<protein>
    <recommendedName>
        <fullName evidence="1">Alpha/beta hydrolase fold-5 domain-containing protein</fullName>
    </recommendedName>
</protein>
<name>A0ABV0F4V7_9ENTE</name>
<organism evidence="2 3">
    <name type="scientific">Enterococcus diestrammenae</name>
    <dbReference type="NCBI Taxonomy" id="1155073"/>
    <lineage>
        <taxon>Bacteria</taxon>
        <taxon>Bacillati</taxon>
        <taxon>Bacillota</taxon>
        <taxon>Bacilli</taxon>
        <taxon>Lactobacillales</taxon>
        <taxon>Enterococcaceae</taxon>
        <taxon>Enterococcus</taxon>
    </lineage>
</organism>
<dbReference type="InterPro" id="IPR029058">
    <property type="entry name" value="AB_hydrolase_fold"/>
</dbReference>
<dbReference type="SUPFAM" id="SSF53474">
    <property type="entry name" value="alpha/beta-Hydrolases"/>
    <property type="match status" value="1"/>
</dbReference>
<accession>A0ABV0F4V7</accession>
<dbReference type="RefSeq" id="WP_161868693.1">
    <property type="nucleotide sequence ID" value="NZ_JBMRGR010000011.1"/>
</dbReference>
<keyword evidence="3" id="KW-1185">Reference proteome</keyword>
<gene>
    <name evidence="2" type="ORF">BAU18_001764</name>
</gene>
<comment type="caution">
    <text evidence="2">The sequence shown here is derived from an EMBL/GenBank/DDBJ whole genome shotgun (WGS) entry which is preliminary data.</text>
</comment>
<dbReference type="InterPro" id="IPR029059">
    <property type="entry name" value="AB_hydrolase_5"/>
</dbReference>
<reference evidence="2" key="2">
    <citation type="submission" date="2024-02" db="EMBL/GenBank/DDBJ databases">
        <title>The Genome Sequence of Enterococcus diestrammenae JM9A.</title>
        <authorList>
            <person name="Earl A."/>
            <person name="Manson A."/>
            <person name="Gilmore M."/>
            <person name="Sanders J."/>
            <person name="Shea T."/>
            <person name="Howe W."/>
            <person name="Livny J."/>
            <person name="Cuomo C."/>
            <person name="Neafsey D."/>
            <person name="Birren B."/>
        </authorList>
    </citation>
    <scope>NUCLEOTIDE SEQUENCE</scope>
    <source>
        <strain evidence="2">JM9A</strain>
    </source>
</reference>
<evidence type="ECO:0000313" key="2">
    <source>
        <dbReference type="EMBL" id="MEO1782171.1"/>
    </source>
</evidence>
<dbReference type="Pfam" id="PF12695">
    <property type="entry name" value="Abhydrolase_5"/>
    <property type="match status" value="1"/>
</dbReference>
<dbReference type="EMBL" id="MAEI02000001">
    <property type="protein sequence ID" value="MEO1782171.1"/>
    <property type="molecule type" value="Genomic_DNA"/>
</dbReference>